<feature type="domain" description="NAD-dependent epimerase/dehydratase" evidence="12">
    <location>
        <begin position="3"/>
        <end position="262"/>
    </location>
</feature>
<dbReference type="GO" id="GO:0003978">
    <property type="term" value="F:UDP-glucose 4-epimerase activity"/>
    <property type="evidence" value="ECO:0007669"/>
    <property type="project" value="UniProtKB-UniRule"/>
</dbReference>
<keyword evidence="9 10" id="KW-0413">Isomerase</keyword>
<sequence>MRVLITGGAGFIGSHTAVSLIEQGNEVVIVDSLVNSAPDVVERIHTITGVRPAFYGFDVRDEDELDRVFAEAVPDAVIHFAGLKAVGESVANPLEYYSHNIDAIFSVLRVMQRHGVGRLVFSSSATVYGDNQPSPYTESGGLLEATNPYGQSKVMQERILVDVARADPSMSVALLRYFNPIGAHPSGLIGEDPSGIPNNIAPFITRVAIGQLPEVSIFGDDYDTADGTGERDYVHVMDLAEGHVAALRAITQSPGIRAWNLGTGTPTSVLQLIAAFERATGRQIPRRMTGRRPGDLARVWASTALAERELDWRATRSIDEMAADAWRWQSKNPHGYASPPSGDGAVHRD</sequence>
<gene>
    <name evidence="13" type="ORF">GCM10017596_26720</name>
</gene>
<dbReference type="PANTHER" id="PTHR43725">
    <property type="entry name" value="UDP-GLUCOSE 4-EPIMERASE"/>
    <property type="match status" value="1"/>
</dbReference>
<name>A0A9W6HV50_9MICO</name>
<dbReference type="InterPro" id="IPR005886">
    <property type="entry name" value="UDP_G4E"/>
</dbReference>
<dbReference type="InterPro" id="IPR001509">
    <property type="entry name" value="Epimerase_deHydtase"/>
</dbReference>
<dbReference type="PANTHER" id="PTHR43725:SF47">
    <property type="entry name" value="UDP-GLUCOSE 4-EPIMERASE"/>
    <property type="match status" value="1"/>
</dbReference>
<feature type="region of interest" description="Disordered" evidence="11">
    <location>
        <begin position="330"/>
        <end position="349"/>
    </location>
</feature>
<evidence type="ECO:0000256" key="3">
    <source>
        <dbReference type="ARBA" id="ARBA00004947"/>
    </source>
</evidence>
<evidence type="ECO:0000256" key="9">
    <source>
        <dbReference type="ARBA" id="ARBA00023235"/>
    </source>
</evidence>
<evidence type="ECO:0000256" key="4">
    <source>
        <dbReference type="ARBA" id="ARBA00007637"/>
    </source>
</evidence>
<dbReference type="InterPro" id="IPR036291">
    <property type="entry name" value="NAD(P)-bd_dom_sf"/>
</dbReference>
<keyword evidence="7 10" id="KW-0520">NAD</keyword>
<dbReference type="GO" id="GO:0006012">
    <property type="term" value="P:galactose metabolic process"/>
    <property type="evidence" value="ECO:0007669"/>
    <property type="project" value="UniProtKB-KW"/>
</dbReference>
<dbReference type="AlphaFoldDB" id="A0A9W6HV50"/>
<evidence type="ECO:0000256" key="1">
    <source>
        <dbReference type="ARBA" id="ARBA00000083"/>
    </source>
</evidence>
<keyword evidence="14" id="KW-1185">Reference proteome</keyword>
<comment type="similarity">
    <text evidence="4 10">Belongs to the NAD(P)-dependent epimerase/dehydratase family.</text>
</comment>
<evidence type="ECO:0000256" key="6">
    <source>
        <dbReference type="ARBA" id="ARBA00018569"/>
    </source>
</evidence>
<dbReference type="GO" id="GO:0005829">
    <property type="term" value="C:cytosol"/>
    <property type="evidence" value="ECO:0007669"/>
    <property type="project" value="TreeGrafter"/>
</dbReference>
<evidence type="ECO:0000256" key="7">
    <source>
        <dbReference type="ARBA" id="ARBA00023027"/>
    </source>
</evidence>
<dbReference type="RefSeq" id="WP_204937773.1">
    <property type="nucleotide sequence ID" value="NZ_BAAAUM010000002.1"/>
</dbReference>
<comment type="cofactor">
    <cofactor evidence="2 10">
        <name>NAD(+)</name>
        <dbReference type="ChEBI" id="CHEBI:57540"/>
    </cofactor>
</comment>
<dbReference type="CDD" id="cd05247">
    <property type="entry name" value="UDP_G4E_1_SDR_e"/>
    <property type="match status" value="1"/>
</dbReference>
<dbReference type="EMBL" id="BSET01000002">
    <property type="protein sequence ID" value="GLK02957.1"/>
    <property type="molecule type" value="Genomic_DNA"/>
</dbReference>
<comment type="caution">
    <text evidence="13">The sequence shown here is derived from an EMBL/GenBank/DDBJ whole genome shotgun (WGS) entry which is preliminary data.</text>
</comment>
<evidence type="ECO:0000256" key="5">
    <source>
        <dbReference type="ARBA" id="ARBA00013189"/>
    </source>
</evidence>
<dbReference type="Pfam" id="PF01370">
    <property type="entry name" value="Epimerase"/>
    <property type="match status" value="1"/>
</dbReference>
<dbReference type="Proteomes" id="UP001142325">
    <property type="component" value="Unassembled WGS sequence"/>
</dbReference>
<evidence type="ECO:0000313" key="14">
    <source>
        <dbReference type="Proteomes" id="UP001142325"/>
    </source>
</evidence>
<dbReference type="SUPFAM" id="SSF51735">
    <property type="entry name" value="NAD(P)-binding Rossmann-fold domains"/>
    <property type="match status" value="1"/>
</dbReference>
<dbReference type="NCBIfam" id="TIGR01179">
    <property type="entry name" value="galE"/>
    <property type="match status" value="1"/>
</dbReference>
<organism evidence="13 14">
    <name type="scientific">Microbacterium keratanolyticum</name>
    <dbReference type="NCBI Taxonomy" id="67574"/>
    <lineage>
        <taxon>Bacteria</taxon>
        <taxon>Bacillati</taxon>
        <taxon>Actinomycetota</taxon>
        <taxon>Actinomycetes</taxon>
        <taxon>Micrococcales</taxon>
        <taxon>Microbacteriaceae</taxon>
        <taxon>Microbacterium</taxon>
    </lineage>
</organism>
<reference evidence="13" key="1">
    <citation type="journal article" date="2014" name="Int. J. Syst. Evol. Microbiol.">
        <title>Complete genome sequence of Corynebacterium casei LMG S-19264T (=DSM 44701T), isolated from a smear-ripened cheese.</title>
        <authorList>
            <consortium name="US DOE Joint Genome Institute (JGI-PGF)"/>
            <person name="Walter F."/>
            <person name="Albersmeier A."/>
            <person name="Kalinowski J."/>
            <person name="Ruckert C."/>
        </authorList>
    </citation>
    <scope>NUCLEOTIDE SEQUENCE</scope>
    <source>
        <strain evidence="13">VKM Ac-1958</strain>
    </source>
</reference>
<comment type="pathway">
    <text evidence="3 10">Carbohydrate metabolism; galactose metabolism.</text>
</comment>
<accession>A0A9W6HV50</accession>
<dbReference type="EC" id="5.1.3.2" evidence="5 10"/>
<evidence type="ECO:0000313" key="13">
    <source>
        <dbReference type="EMBL" id="GLK02957.1"/>
    </source>
</evidence>
<protein>
    <recommendedName>
        <fullName evidence="6 10">UDP-glucose 4-epimerase</fullName>
        <ecNumber evidence="5 10">5.1.3.2</ecNumber>
    </recommendedName>
</protein>
<evidence type="ECO:0000256" key="11">
    <source>
        <dbReference type="SAM" id="MobiDB-lite"/>
    </source>
</evidence>
<evidence type="ECO:0000256" key="2">
    <source>
        <dbReference type="ARBA" id="ARBA00001911"/>
    </source>
</evidence>
<comment type="subunit">
    <text evidence="10">Homodimer.</text>
</comment>
<evidence type="ECO:0000256" key="8">
    <source>
        <dbReference type="ARBA" id="ARBA00023144"/>
    </source>
</evidence>
<evidence type="ECO:0000259" key="12">
    <source>
        <dbReference type="Pfam" id="PF01370"/>
    </source>
</evidence>
<keyword evidence="8" id="KW-0299">Galactose metabolism</keyword>
<dbReference type="NCBIfam" id="NF007956">
    <property type="entry name" value="PRK10675.1"/>
    <property type="match status" value="1"/>
</dbReference>
<dbReference type="Gene3D" id="3.40.50.720">
    <property type="entry name" value="NAD(P)-binding Rossmann-like Domain"/>
    <property type="match status" value="1"/>
</dbReference>
<comment type="catalytic activity">
    <reaction evidence="1 10">
        <text>UDP-alpha-D-glucose = UDP-alpha-D-galactose</text>
        <dbReference type="Rhea" id="RHEA:22168"/>
        <dbReference type="ChEBI" id="CHEBI:58885"/>
        <dbReference type="ChEBI" id="CHEBI:66914"/>
        <dbReference type="EC" id="5.1.3.2"/>
    </reaction>
</comment>
<keyword evidence="10" id="KW-0119">Carbohydrate metabolism</keyword>
<reference evidence="13" key="2">
    <citation type="submission" date="2023-01" db="EMBL/GenBank/DDBJ databases">
        <authorList>
            <person name="Sun Q."/>
            <person name="Evtushenko L."/>
        </authorList>
    </citation>
    <scope>NUCLEOTIDE SEQUENCE</scope>
    <source>
        <strain evidence="13">VKM Ac-1958</strain>
    </source>
</reference>
<proteinExistence type="inferred from homology"/>
<dbReference type="Gene3D" id="3.90.25.10">
    <property type="entry name" value="UDP-galactose 4-epimerase, domain 1"/>
    <property type="match status" value="1"/>
</dbReference>
<evidence type="ECO:0000256" key="10">
    <source>
        <dbReference type="RuleBase" id="RU366046"/>
    </source>
</evidence>